<comment type="caution">
    <text evidence="2">The sequence shown here is derived from an EMBL/GenBank/DDBJ whole genome shotgun (WGS) entry which is preliminary data.</text>
</comment>
<reference evidence="2 3" key="1">
    <citation type="submission" date="2016-12" db="EMBL/GenBank/DDBJ databases">
        <title>The genomes of Aspergillus section Nigri reveals drivers in fungal speciation.</title>
        <authorList>
            <consortium name="DOE Joint Genome Institute"/>
            <person name="Vesth T.C."/>
            <person name="Nybo J."/>
            <person name="Theobald S."/>
            <person name="Brandl J."/>
            <person name="Frisvad J.C."/>
            <person name="Nielsen K.F."/>
            <person name="Lyhne E.K."/>
            <person name="Kogle M.E."/>
            <person name="Kuo A."/>
            <person name="Riley R."/>
            <person name="Clum A."/>
            <person name="Nolan M."/>
            <person name="Lipzen A."/>
            <person name="Salamov A."/>
            <person name="Henrissat B."/>
            <person name="Wiebenga A."/>
            <person name="De Vries R.P."/>
            <person name="Grigoriev I.V."/>
            <person name="Mortensen U.H."/>
            <person name="Andersen M.R."/>
            <person name="Baker S.E."/>
        </authorList>
    </citation>
    <scope>NUCLEOTIDE SEQUENCE [LARGE SCALE GENOMIC DNA]</scope>
    <source>
        <strain evidence="2 3">CBS 115572</strain>
    </source>
</reference>
<dbReference type="OrthoDB" id="4505295at2759"/>
<dbReference type="GeneID" id="37107871"/>
<gene>
    <name evidence="2" type="ORF">BO94DRAFT_141754</name>
</gene>
<feature type="region of interest" description="Disordered" evidence="1">
    <location>
        <begin position="315"/>
        <end position="378"/>
    </location>
</feature>
<protein>
    <submittedName>
        <fullName evidence="2">Uncharacterized protein</fullName>
    </submittedName>
</protein>
<evidence type="ECO:0000313" key="3">
    <source>
        <dbReference type="Proteomes" id="UP000246702"/>
    </source>
</evidence>
<feature type="compositionally biased region" description="Basic and acidic residues" evidence="1">
    <location>
        <begin position="277"/>
        <end position="287"/>
    </location>
</feature>
<feature type="compositionally biased region" description="Basic and acidic residues" evidence="1">
    <location>
        <begin position="68"/>
        <end position="85"/>
    </location>
</feature>
<dbReference type="RefSeq" id="XP_025472710.1">
    <property type="nucleotide sequence ID" value="XM_025605728.1"/>
</dbReference>
<accession>A0A317XBQ5</accession>
<name>A0A317XBQ5_9EURO</name>
<feature type="compositionally biased region" description="Polar residues" evidence="1">
    <location>
        <begin position="325"/>
        <end position="338"/>
    </location>
</feature>
<dbReference type="AlphaFoldDB" id="A0A317XBQ5"/>
<feature type="compositionally biased region" description="Polar residues" evidence="1">
    <location>
        <begin position="257"/>
        <end position="273"/>
    </location>
</feature>
<organism evidence="2 3">
    <name type="scientific">Aspergillus sclerotioniger CBS 115572</name>
    <dbReference type="NCBI Taxonomy" id="1450535"/>
    <lineage>
        <taxon>Eukaryota</taxon>
        <taxon>Fungi</taxon>
        <taxon>Dikarya</taxon>
        <taxon>Ascomycota</taxon>
        <taxon>Pezizomycotina</taxon>
        <taxon>Eurotiomycetes</taxon>
        <taxon>Eurotiomycetidae</taxon>
        <taxon>Eurotiales</taxon>
        <taxon>Aspergillaceae</taxon>
        <taxon>Aspergillus</taxon>
        <taxon>Aspergillus subgen. Circumdati</taxon>
    </lineage>
</organism>
<feature type="compositionally biased region" description="Basic and acidic residues" evidence="1">
    <location>
        <begin position="239"/>
        <end position="253"/>
    </location>
</feature>
<feature type="region of interest" description="Disordered" evidence="1">
    <location>
        <begin position="107"/>
        <end position="287"/>
    </location>
</feature>
<dbReference type="Proteomes" id="UP000246702">
    <property type="component" value="Unassembled WGS sequence"/>
</dbReference>
<evidence type="ECO:0000256" key="1">
    <source>
        <dbReference type="SAM" id="MobiDB-lite"/>
    </source>
</evidence>
<proteinExistence type="predicted"/>
<feature type="compositionally biased region" description="Basic and acidic residues" evidence="1">
    <location>
        <begin position="107"/>
        <end position="116"/>
    </location>
</feature>
<keyword evidence="3" id="KW-1185">Reference proteome</keyword>
<evidence type="ECO:0000313" key="2">
    <source>
        <dbReference type="EMBL" id="PWY95949.1"/>
    </source>
</evidence>
<sequence length="378" mass="43816">MCVIEEYTDVYPADVRRRRVLQRCLLGKSVGYCYRTTVINLGERCHDQPPRQFRYDQPGSEMSSLRHRIIDPREPARKGSPDYPRRQSRRSSRFRLLFPFLRRVPGSDEEHEERIPRGRPRSRLSTSTPDIPIPPIEREPRATPRRPPQIRVVSPRRTVIRERPLPRRPQMPLPRDEPRPRPPRTPYPVVIHQEPVARPARYRRRPPPPPPPPQPSSTVPPATFHMQPPPTPPPKKSRPPRERSPVAEREPIRKPRSTPTTPVQVHNPSTPCTEQHPGSRVEPRHVRFSDTVDHVSLSSDGIPSPAMPSRYYSRFRSSAIHGDHSPSSYGHQRSNSPFPEQREAHRQAYRYAYPEMRSHSSPAQPRPRTDGLYRSASM</sequence>
<feature type="region of interest" description="Disordered" evidence="1">
    <location>
        <begin position="46"/>
        <end position="89"/>
    </location>
</feature>
<dbReference type="EMBL" id="MSFK01000002">
    <property type="protein sequence ID" value="PWY95949.1"/>
    <property type="molecule type" value="Genomic_DNA"/>
</dbReference>